<sequence length="106" mass="12122">MNSERYKWTIRFLILTPLLLLATMIIAGGGHGFIQPVFALFPFATFQCIWSKDLSFINFIIGVVQFPIYGLCIDKSSNKIKTWIIILILHILLAGLIFVFASENWK</sequence>
<keyword evidence="3" id="KW-1185">Reference proteome</keyword>
<evidence type="ECO:0000313" key="2">
    <source>
        <dbReference type="EMBL" id="MFC4746491.1"/>
    </source>
</evidence>
<gene>
    <name evidence="2" type="ORF">ACFO5S_03510</name>
</gene>
<feature type="transmembrane region" description="Helical" evidence="1">
    <location>
        <begin position="83"/>
        <end position="101"/>
    </location>
</feature>
<dbReference type="EMBL" id="JBHSGV010000001">
    <property type="protein sequence ID" value="MFC4746491.1"/>
    <property type="molecule type" value="Genomic_DNA"/>
</dbReference>
<reference evidence="3" key="1">
    <citation type="journal article" date="2019" name="Int. J. Syst. Evol. Microbiol.">
        <title>The Global Catalogue of Microorganisms (GCM) 10K type strain sequencing project: providing services to taxonomists for standard genome sequencing and annotation.</title>
        <authorList>
            <consortium name="The Broad Institute Genomics Platform"/>
            <consortium name="The Broad Institute Genome Sequencing Center for Infectious Disease"/>
            <person name="Wu L."/>
            <person name="Ma J."/>
        </authorList>
    </citation>
    <scope>NUCLEOTIDE SEQUENCE [LARGE SCALE GENOMIC DNA]</scope>
    <source>
        <strain evidence="3">WYCCWR 13023</strain>
    </source>
</reference>
<feature type="transmembrane region" description="Helical" evidence="1">
    <location>
        <begin position="54"/>
        <end position="71"/>
    </location>
</feature>
<evidence type="ECO:0000313" key="3">
    <source>
        <dbReference type="Proteomes" id="UP001595935"/>
    </source>
</evidence>
<keyword evidence="1" id="KW-1133">Transmembrane helix</keyword>
<organism evidence="2 3">
    <name type="scientific">Flavobacterium branchiicola</name>
    <dbReference type="NCBI Taxonomy" id="1114875"/>
    <lineage>
        <taxon>Bacteria</taxon>
        <taxon>Pseudomonadati</taxon>
        <taxon>Bacteroidota</taxon>
        <taxon>Flavobacteriia</taxon>
        <taxon>Flavobacteriales</taxon>
        <taxon>Flavobacteriaceae</taxon>
        <taxon>Flavobacterium</taxon>
    </lineage>
</organism>
<feature type="transmembrane region" description="Helical" evidence="1">
    <location>
        <begin position="12"/>
        <end position="34"/>
    </location>
</feature>
<accession>A0ABV9PA66</accession>
<keyword evidence="1" id="KW-0472">Membrane</keyword>
<evidence type="ECO:0000256" key="1">
    <source>
        <dbReference type="SAM" id="Phobius"/>
    </source>
</evidence>
<name>A0ABV9PA66_9FLAO</name>
<dbReference type="Proteomes" id="UP001595935">
    <property type="component" value="Unassembled WGS sequence"/>
</dbReference>
<dbReference type="RefSeq" id="WP_213254180.1">
    <property type="nucleotide sequence ID" value="NZ_JAGYWA010000001.1"/>
</dbReference>
<protein>
    <recommendedName>
        <fullName evidence="4">MFS transporter</fullName>
    </recommendedName>
</protein>
<proteinExistence type="predicted"/>
<keyword evidence="1" id="KW-0812">Transmembrane</keyword>
<evidence type="ECO:0008006" key="4">
    <source>
        <dbReference type="Google" id="ProtNLM"/>
    </source>
</evidence>
<comment type="caution">
    <text evidence="2">The sequence shown here is derived from an EMBL/GenBank/DDBJ whole genome shotgun (WGS) entry which is preliminary data.</text>
</comment>